<sequence length="347" mass="38418">MPISRSSTTTTRTWSSRTTALPTTTVPDPTSVWVPDSELEGFQELTLVLDDAAHYPGEPEQDVVATLVRRREPTRARALLYLHGWNDYFFQVELADAVDSFGYDFFALDLRRYGRSLRTGQLAGYTPDLAEYFEELDRAVEIIRGTAEEIVFMAHSTGGLIAALYLAERPDVAKGLILNSPWLELSSNGMWRPALSAAFGAVGAVSPTRALAVSDPGFYRRSISIHEDGEWDYNLNLKGDPAFLPRVGWGTAIMRGQARVAAGLGIDVPILMAISARSDFNRTWSEELKEADVVLDVDSLAARAPMLGNHITLVRIDGGKHDLMLSAKEPRARYLAEVERWLAAYAR</sequence>
<dbReference type="InterPro" id="IPR029058">
    <property type="entry name" value="AB_hydrolase_fold"/>
</dbReference>
<evidence type="ECO:0000313" key="4">
    <source>
        <dbReference type="Proteomes" id="UP000280935"/>
    </source>
</evidence>
<name>A0A3P1WXN6_9ACTN</name>
<evidence type="ECO:0000259" key="2">
    <source>
        <dbReference type="Pfam" id="PF12146"/>
    </source>
</evidence>
<dbReference type="Gene3D" id="3.40.50.1820">
    <property type="entry name" value="alpha/beta hydrolase"/>
    <property type="match status" value="1"/>
</dbReference>
<proteinExistence type="predicted"/>
<dbReference type="Proteomes" id="UP000280935">
    <property type="component" value="Unassembled WGS sequence"/>
</dbReference>
<feature type="region of interest" description="Disordered" evidence="1">
    <location>
        <begin position="1"/>
        <end position="23"/>
    </location>
</feature>
<dbReference type="Pfam" id="PF12146">
    <property type="entry name" value="Hydrolase_4"/>
    <property type="match status" value="1"/>
</dbReference>
<dbReference type="GO" id="GO:0016787">
    <property type="term" value="F:hydrolase activity"/>
    <property type="evidence" value="ECO:0007669"/>
    <property type="project" value="UniProtKB-KW"/>
</dbReference>
<protein>
    <submittedName>
        <fullName evidence="3">Alpha/beta hydrolase</fullName>
    </submittedName>
</protein>
<organism evidence="3 4">
    <name type="scientific">Arachnia propionica</name>
    <dbReference type="NCBI Taxonomy" id="1750"/>
    <lineage>
        <taxon>Bacteria</taxon>
        <taxon>Bacillati</taxon>
        <taxon>Actinomycetota</taxon>
        <taxon>Actinomycetes</taxon>
        <taxon>Propionibacteriales</taxon>
        <taxon>Propionibacteriaceae</taxon>
        <taxon>Arachnia</taxon>
    </lineage>
</organism>
<dbReference type="SUPFAM" id="SSF53474">
    <property type="entry name" value="alpha/beta-Hydrolases"/>
    <property type="match status" value="1"/>
</dbReference>
<evidence type="ECO:0000313" key="3">
    <source>
        <dbReference type="EMBL" id="RRD49143.1"/>
    </source>
</evidence>
<accession>A0A3P1WXN6</accession>
<gene>
    <name evidence="3" type="ORF">EII35_09695</name>
</gene>
<evidence type="ECO:0000256" key="1">
    <source>
        <dbReference type="SAM" id="MobiDB-lite"/>
    </source>
</evidence>
<dbReference type="EMBL" id="RQYT01000022">
    <property type="protein sequence ID" value="RRD49143.1"/>
    <property type="molecule type" value="Genomic_DNA"/>
</dbReference>
<dbReference type="OrthoDB" id="9801217at2"/>
<feature type="domain" description="Serine aminopeptidase S33" evidence="2">
    <location>
        <begin position="78"/>
        <end position="275"/>
    </location>
</feature>
<reference evidence="3 4" key="1">
    <citation type="submission" date="2018-11" db="EMBL/GenBank/DDBJ databases">
        <title>Genomes From Bacteria Associated with the Canine Oral Cavity: a Test Case for Automated Genome-Based Taxonomic Assignment.</title>
        <authorList>
            <person name="Coil D.A."/>
            <person name="Jospin G."/>
            <person name="Darling A.E."/>
            <person name="Wallis C."/>
            <person name="Davis I.J."/>
            <person name="Harris S."/>
            <person name="Eisen J.A."/>
            <person name="Holcombe L.J."/>
            <person name="O'Flynn C."/>
        </authorList>
    </citation>
    <scope>NUCLEOTIDE SEQUENCE [LARGE SCALE GENOMIC DNA]</scope>
    <source>
        <strain evidence="3 4">OH2822_COT-296</strain>
    </source>
</reference>
<dbReference type="AlphaFoldDB" id="A0A3P1WXN6"/>
<comment type="caution">
    <text evidence="3">The sequence shown here is derived from an EMBL/GenBank/DDBJ whole genome shotgun (WGS) entry which is preliminary data.</text>
</comment>
<dbReference type="InterPro" id="IPR051044">
    <property type="entry name" value="MAG_DAG_Lipase"/>
</dbReference>
<keyword evidence="3" id="KW-0378">Hydrolase</keyword>
<feature type="compositionally biased region" description="Low complexity" evidence="1">
    <location>
        <begin position="1"/>
        <end position="19"/>
    </location>
</feature>
<dbReference type="InterPro" id="IPR022742">
    <property type="entry name" value="Hydrolase_4"/>
</dbReference>
<dbReference type="PANTHER" id="PTHR11614">
    <property type="entry name" value="PHOSPHOLIPASE-RELATED"/>
    <property type="match status" value="1"/>
</dbReference>